<dbReference type="RefSeq" id="WP_107664905.1">
    <property type="nucleotide sequence ID" value="NZ_PZKG01000088.1"/>
</dbReference>
<dbReference type="AlphaFoldDB" id="A0A2T4JS43"/>
<dbReference type="Proteomes" id="UP000241010">
    <property type="component" value="Unassembled WGS sequence"/>
</dbReference>
<dbReference type="OrthoDB" id="63487at2"/>
<dbReference type="InterPro" id="IPR043129">
    <property type="entry name" value="ATPase_NBD"/>
</dbReference>
<comment type="caution">
    <text evidence="2">The sequence shown here is derived from an EMBL/GenBank/DDBJ whole genome shotgun (WGS) entry which is preliminary data.</text>
</comment>
<accession>A0A2T4JS43</accession>
<sequence length="309" mass="31177">MSSLPVVGVDIGGTKTHIRLRRAGAERDLILPTAQWRHRHWDRDAAALLELISGFCGGEAFAALGIGAHGCDDLAECLAFESAIAARTPVPVRVVNDAELMPAALGLEGQIGLVAGTGSVAVTRTGAGEMLVAGGWGWIIGDEGGSASLVREAARAVALHLDRGGSPAEPLVVALFAALEIPTAARIGSRLGASGGASSVGAHAPIIFASADQGSQLAEQVIREAGLALADLVTRLRGRGATATSVVAGGSVIVAQDRLWRAFSDSVLRLCDGRVTPLLCTVAPVTGALTLAEALLATSAPAALAAPSS</sequence>
<dbReference type="Gene3D" id="3.30.420.40">
    <property type="match status" value="2"/>
</dbReference>
<keyword evidence="3" id="KW-1185">Reference proteome</keyword>
<evidence type="ECO:0000259" key="1">
    <source>
        <dbReference type="Pfam" id="PF01869"/>
    </source>
</evidence>
<dbReference type="PANTHER" id="PTHR43190">
    <property type="entry name" value="N-ACETYL-D-GLUCOSAMINE KINASE"/>
    <property type="match status" value="1"/>
</dbReference>
<dbReference type="EMBL" id="PZKG01000088">
    <property type="protein sequence ID" value="PTE20696.1"/>
    <property type="molecule type" value="Genomic_DNA"/>
</dbReference>
<keyword evidence="2" id="KW-0418">Kinase</keyword>
<organism evidence="2 3">
    <name type="scientific">Cereibacter changlensis JA139</name>
    <dbReference type="NCBI Taxonomy" id="1188249"/>
    <lineage>
        <taxon>Bacteria</taxon>
        <taxon>Pseudomonadati</taxon>
        <taxon>Pseudomonadota</taxon>
        <taxon>Alphaproteobacteria</taxon>
        <taxon>Rhodobacterales</taxon>
        <taxon>Paracoccaceae</taxon>
        <taxon>Cereibacter</taxon>
    </lineage>
</organism>
<dbReference type="SUPFAM" id="SSF53067">
    <property type="entry name" value="Actin-like ATPase domain"/>
    <property type="match status" value="2"/>
</dbReference>
<dbReference type="Pfam" id="PF01869">
    <property type="entry name" value="BcrAD_BadFG"/>
    <property type="match status" value="1"/>
</dbReference>
<dbReference type="PANTHER" id="PTHR43190:SF3">
    <property type="entry name" value="N-ACETYL-D-GLUCOSAMINE KINASE"/>
    <property type="match status" value="1"/>
</dbReference>
<evidence type="ECO:0000313" key="3">
    <source>
        <dbReference type="Proteomes" id="UP000241010"/>
    </source>
</evidence>
<feature type="domain" description="ATPase BadF/BadG/BcrA/BcrD type" evidence="1">
    <location>
        <begin position="7"/>
        <end position="291"/>
    </location>
</feature>
<proteinExistence type="predicted"/>
<reference evidence="2 3" key="1">
    <citation type="submission" date="2018-03" db="EMBL/GenBank/DDBJ databases">
        <title>Cereibacter changlensis.</title>
        <authorList>
            <person name="Meyer T.E."/>
            <person name="Miller S."/>
            <person name="Lodha T."/>
            <person name="Gandham S."/>
            <person name="Chintalapati S."/>
            <person name="Chintalapati V.R."/>
        </authorList>
    </citation>
    <scope>NUCLEOTIDE SEQUENCE [LARGE SCALE GENOMIC DNA]</scope>
    <source>
        <strain evidence="2 3">JA139</strain>
    </source>
</reference>
<keyword evidence="2" id="KW-0808">Transferase</keyword>
<dbReference type="GO" id="GO:0016301">
    <property type="term" value="F:kinase activity"/>
    <property type="evidence" value="ECO:0007669"/>
    <property type="project" value="UniProtKB-KW"/>
</dbReference>
<protein>
    <submittedName>
        <fullName evidence="2">Sugar kinase</fullName>
    </submittedName>
</protein>
<name>A0A2T4JS43_9RHOB</name>
<dbReference type="InterPro" id="IPR052519">
    <property type="entry name" value="Euk-type_GlcNAc_Kinase"/>
</dbReference>
<gene>
    <name evidence="2" type="ORF">C5F48_16115</name>
</gene>
<dbReference type="InterPro" id="IPR002731">
    <property type="entry name" value="ATPase_BadF"/>
</dbReference>
<evidence type="ECO:0000313" key="2">
    <source>
        <dbReference type="EMBL" id="PTE20696.1"/>
    </source>
</evidence>